<evidence type="ECO:0000256" key="4">
    <source>
        <dbReference type="ARBA" id="ARBA00023069"/>
    </source>
</evidence>
<evidence type="ECO:0000313" key="8">
    <source>
        <dbReference type="EMBL" id="MEQ2210163.1"/>
    </source>
</evidence>
<reference evidence="8 9" key="1">
    <citation type="submission" date="2021-06" db="EMBL/GenBank/DDBJ databases">
        <authorList>
            <person name="Palmer J.M."/>
        </authorList>
    </citation>
    <scope>NUCLEOTIDE SEQUENCE [LARGE SCALE GENOMIC DNA]</scope>
    <source>
        <strain evidence="8 9">XC_2019</strain>
        <tissue evidence="8">Muscle</tissue>
    </source>
</reference>
<evidence type="ECO:0000259" key="7">
    <source>
        <dbReference type="Pfam" id="PF24762"/>
    </source>
</evidence>
<accession>A0ABV0RRE9</accession>
<keyword evidence="4" id="KW-0969">Cilium</keyword>
<comment type="subcellular location">
    <subcellularLocation>
        <location evidence="1">Cell projection</location>
        <location evidence="1">Cilium</location>
    </subcellularLocation>
</comment>
<feature type="compositionally biased region" description="Acidic residues" evidence="6">
    <location>
        <begin position="130"/>
        <end position="140"/>
    </location>
</feature>
<feature type="region of interest" description="Disordered" evidence="6">
    <location>
        <begin position="118"/>
        <end position="140"/>
    </location>
</feature>
<evidence type="ECO:0000313" key="9">
    <source>
        <dbReference type="Proteomes" id="UP001434883"/>
    </source>
</evidence>
<dbReference type="EMBL" id="JAHRIN010052504">
    <property type="protein sequence ID" value="MEQ2210163.1"/>
    <property type="molecule type" value="Genomic_DNA"/>
</dbReference>
<keyword evidence="3" id="KW-0677">Repeat</keyword>
<dbReference type="PANTHER" id="PTHR15722:SF7">
    <property type="entry name" value="INTRAFLAGELLAR TRANSPORT PROTEIN 140 HOMOLOG"/>
    <property type="match status" value="1"/>
</dbReference>
<evidence type="ECO:0000256" key="2">
    <source>
        <dbReference type="ARBA" id="ARBA00022574"/>
    </source>
</evidence>
<evidence type="ECO:0000256" key="5">
    <source>
        <dbReference type="ARBA" id="ARBA00023273"/>
    </source>
</evidence>
<evidence type="ECO:0000256" key="3">
    <source>
        <dbReference type="ARBA" id="ARBA00022737"/>
    </source>
</evidence>
<dbReference type="InterPro" id="IPR056168">
    <property type="entry name" value="TPR_IF140/IFT172/WDR19"/>
</dbReference>
<dbReference type="PANTHER" id="PTHR15722">
    <property type="entry name" value="IFT140/172-RELATED"/>
    <property type="match status" value="1"/>
</dbReference>
<keyword evidence="5" id="KW-0966">Cell projection</keyword>
<protein>
    <recommendedName>
        <fullName evidence="7">IF140/IFT172/WDR19 TPR domain-containing protein</fullName>
    </recommendedName>
</protein>
<dbReference type="Pfam" id="PF24762">
    <property type="entry name" value="TPR_IF140-IFT172"/>
    <property type="match status" value="1"/>
</dbReference>
<dbReference type="Proteomes" id="UP001434883">
    <property type="component" value="Unassembled WGS sequence"/>
</dbReference>
<comment type="caution">
    <text evidence="8">The sequence shown here is derived from an EMBL/GenBank/DDBJ whole genome shotgun (WGS) entry which is preliminary data.</text>
</comment>
<keyword evidence="9" id="KW-1185">Reference proteome</keyword>
<sequence>MKALLKSGDTDKIAFFASVSRQKELFIMAANYFQSLDWRQNPKNLKRIIEFYTKGKAPDLLGGFYEACAQVEYHSLQILLIIAYQKLEELQKLLPSQSIRCYISQASLDTLQREMGIPLESGDHKPVPREEDEVEEDLTV</sequence>
<feature type="domain" description="IF140/IFT172/WDR19 TPR" evidence="7">
    <location>
        <begin position="1"/>
        <end position="51"/>
    </location>
</feature>
<proteinExistence type="predicted"/>
<organism evidence="8 9">
    <name type="scientific">Xenoophorus captivus</name>
    <dbReference type="NCBI Taxonomy" id="1517983"/>
    <lineage>
        <taxon>Eukaryota</taxon>
        <taxon>Metazoa</taxon>
        <taxon>Chordata</taxon>
        <taxon>Craniata</taxon>
        <taxon>Vertebrata</taxon>
        <taxon>Euteleostomi</taxon>
        <taxon>Actinopterygii</taxon>
        <taxon>Neopterygii</taxon>
        <taxon>Teleostei</taxon>
        <taxon>Neoteleostei</taxon>
        <taxon>Acanthomorphata</taxon>
        <taxon>Ovalentaria</taxon>
        <taxon>Atherinomorphae</taxon>
        <taxon>Cyprinodontiformes</taxon>
        <taxon>Goodeidae</taxon>
        <taxon>Xenoophorus</taxon>
    </lineage>
</organism>
<evidence type="ECO:0000256" key="1">
    <source>
        <dbReference type="ARBA" id="ARBA00004138"/>
    </source>
</evidence>
<evidence type="ECO:0000256" key="6">
    <source>
        <dbReference type="SAM" id="MobiDB-lite"/>
    </source>
</evidence>
<gene>
    <name evidence="8" type="ORF">XENOCAPTIV_009169</name>
</gene>
<keyword evidence="2" id="KW-0853">WD repeat</keyword>
<name>A0ABV0RRE9_9TELE</name>